<keyword evidence="3" id="KW-1185">Reference proteome</keyword>
<dbReference type="Proteomes" id="UP001596108">
    <property type="component" value="Unassembled WGS sequence"/>
</dbReference>
<dbReference type="Pfam" id="PF09350">
    <property type="entry name" value="DJC28_CD"/>
    <property type="match status" value="1"/>
</dbReference>
<dbReference type="PANTHER" id="PTHR39158">
    <property type="entry name" value="OS08G0560600 PROTEIN"/>
    <property type="match status" value="1"/>
</dbReference>
<comment type="caution">
    <text evidence="2">The sequence shown here is derived from an EMBL/GenBank/DDBJ whole genome shotgun (WGS) entry which is preliminary data.</text>
</comment>
<gene>
    <name evidence="2" type="ORF">ACFPQ4_08840</name>
</gene>
<evidence type="ECO:0000259" key="1">
    <source>
        <dbReference type="Pfam" id="PF09350"/>
    </source>
</evidence>
<sequence>MNWAASLAEEKIREAQLRGEFDNLPGAGKPLPEDDELRGVPEELRTGFKLLKDAGMLPEEMQLRKDMVTLQDLLLVCRDEPEKLTLTTQLNAKKLRYRMLMEERGWSGIGAFAEYEEQIQRKMTEQ</sequence>
<organism evidence="2 3">
    <name type="scientific">Cohnella yongneupensis</name>
    <dbReference type="NCBI Taxonomy" id="425006"/>
    <lineage>
        <taxon>Bacteria</taxon>
        <taxon>Bacillati</taxon>
        <taxon>Bacillota</taxon>
        <taxon>Bacilli</taxon>
        <taxon>Bacillales</taxon>
        <taxon>Paenibacillaceae</taxon>
        <taxon>Cohnella</taxon>
    </lineage>
</organism>
<name>A0ABW0R2U9_9BACL</name>
<dbReference type="InterPro" id="IPR018961">
    <property type="entry name" value="DnaJ_homolog_subfam-C_membr-28"/>
</dbReference>
<protein>
    <submittedName>
        <fullName evidence="2">DnaJ family domain-containing protein</fullName>
    </submittedName>
</protein>
<reference evidence="3" key="1">
    <citation type="journal article" date="2019" name="Int. J. Syst. Evol. Microbiol.">
        <title>The Global Catalogue of Microorganisms (GCM) 10K type strain sequencing project: providing services to taxonomists for standard genome sequencing and annotation.</title>
        <authorList>
            <consortium name="The Broad Institute Genomics Platform"/>
            <consortium name="The Broad Institute Genome Sequencing Center for Infectious Disease"/>
            <person name="Wu L."/>
            <person name="Ma J."/>
        </authorList>
    </citation>
    <scope>NUCLEOTIDE SEQUENCE [LARGE SCALE GENOMIC DNA]</scope>
    <source>
        <strain evidence="3">CGMCC 1.18578</strain>
    </source>
</reference>
<accession>A0ABW0R2U9</accession>
<evidence type="ECO:0000313" key="2">
    <source>
        <dbReference type="EMBL" id="MFC5529554.1"/>
    </source>
</evidence>
<dbReference type="EMBL" id="JBHSNC010000025">
    <property type="protein sequence ID" value="MFC5529554.1"/>
    <property type="molecule type" value="Genomic_DNA"/>
</dbReference>
<dbReference type="RefSeq" id="WP_378111439.1">
    <property type="nucleotide sequence ID" value="NZ_JBHSNC010000025.1"/>
</dbReference>
<evidence type="ECO:0000313" key="3">
    <source>
        <dbReference type="Proteomes" id="UP001596108"/>
    </source>
</evidence>
<proteinExistence type="predicted"/>
<feature type="domain" description="DnaJ homologue subfamily C member 28 conserved" evidence="1">
    <location>
        <begin position="7"/>
        <end position="74"/>
    </location>
</feature>
<dbReference type="InterPro" id="IPR052573">
    <property type="entry name" value="DnaJ_C_subfamily_28"/>
</dbReference>
<dbReference type="PANTHER" id="PTHR39158:SF1">
    <property type="entry name" value="DNAJ HOMOLOG SUBFAMILY C MEMBER 28"/>
    <property type="match status" value="1"/>
</dbReference>